<gene>
    <name evidence="4" type="ORF">CLV35_0123</name>
</gene>
<proteinExistence type="predicted"/>
<name>A0A420XVI4_9ACTN</name>
<evidence type="ECO:0000259" key="3">
    <source>
        <dbReference type="Pfam" id="PF13472"/>
    </source>
</evidence>
<reference evidence="4 5" key="1">
    <citation type="submission" date="2018-10" db="EMBL/GenBank/DDBJ databases">
        <title>Genomic Encyclopedia of Archaeal and Bacterial Type Strains, Phase II (KMG-II): from individual species to whole genera.</title>
        <authorList>
            <person name="Goeker M."/>
        </authorList>
    </citation>
    <scope>NUCLEOTIDE SEQUENCE [LARGE SCALE GENOMIC DNA]</scope>
    <source>
        <strain evidence="4 5">RP-AC37</strain>
    </source>
</reference>
<sequence>MHLGHRSLVTGLALASALLASACSSGSPAASPRPPATSAPASPAATAPATPSSKAAEGRPIVMAALGDSITQGFDACAPLSDCPEVSWATGSSADVRSLATRIGEARPVSGAYDDARSGALVADLPRQAQLAVSQRADAVTVLVGANDACRSSVGAMTPVSQFASAYGAALATISEGRPQARVFVASIPDLERLWRVGSTVPAAVQVWSGFPICPTMLADPTSVTAADQARRAAVRARVVAYNAVLRAGCAKTPHCRYDGGAVFAQPITAADLSSVDYFHPSVLGQARLAEVTWQRARTLWLP</sequence>
<evidence type="ECO:0000256" key="2">
    <source>
        <dbReference type="SAM" id="SignalP"/>
    </source>
</evidence>
<dbReference type="InterPro" id="IPR036514">
    <property type="entry name" value="SGNH_hydro_sf"/>
</dbReference>
<dbReference type="Pfam" id="PF13472">
    <property type="entry name" value="Lipase_GDSL_2"/>
    <property type="match status" value="1"/>
</dbReference>
<evidence type="ECO:0000313" key="5">
    <source>
        <dbReference type="Proteomes" id="UP000281955"/>
    </source>
</evidence>
<feature type="compositionally biased region" description="Low complexity" evidence="1">
    <location>
        <begin position="38"/>
        <end position="55"/>
    </location>
</feature>
<protein>
    <submittedName>
        <fullName evidence="4">Lysophospholipase L1-like esterase</fullName>
    </submittedName>
</protein>
<dbReference type="PROSITE" id="PS51257">
    <property type="entry name" value="PROKAR_LIPOPROTEIN"/>
    <property type="match status" value="1"/>
</dbReference>
<keyword evidence="2" id="KW-0732">Signal</keyword>
<dbReference type="InParanoid" id="A0A420XVI4"/>
<feature type="signal peptide" evidence="2">
    <location>
        <begin position="1"/>
        <end position="22"/>
    </location>
</feature>
<dbReference type="Proteomes" id="UP000281955">
    <property type="component" value="Unassembled WGS sequence"/>
</dbReference>
<feature type="domain" description="SGNH hydrolase-type esterase" evidence="3">
    <location>
        <begin position="65"/>
        <end position="287"/>
    </location>
</feature>
<comment type="caution">
    <text evidence="4">The sequence shown here is derived from an EMBL/GenBank/DDBJ whole genome shotgun (WGS) entry which is preliminary data.</text>
</comment>
<dbReference type="EMBL" id="RBWV01000001">
    <property type="protein sequence ID" value="RKS84306.1"/>
    <property type="molecule type" value="Genomic_DNA"/>
</dbReference>
<dbReference type="Gene3D" id="3.40.50.1110">
    <property type="entry name" value="SGNH hydrolase"/>
    <property type="match status" value="1"/>
</dbReference>
<organism evidence="4 5">
    <name type="scientific">Motilibacter peucedani</name>
    <dbReference type="NCBI Taxonomy" id="598650"/>
    <lineage>
        <taxon>Bacteria</taxon>
        <taxon>Bacillati</taxon>
        <taxon>Actinomycetota</taxon>
        <taxon>Actinomycetes</taxon>
        <taxon>Motilibacterales</taxon>
        <taxon>Motilibacteraceae</taxon>
        <taxon>Motilibacter</taxon>
    </lineage>
</organism>
<evidence type="ECO:0000313" key="4">
    <source>
        <dbReference type="EMBL" id="RKS84306.1"/>
    </source>
</evidence>
<dbReference type="SUPFAM" id="SSF52266">
    <property type="entry name" value="SGNH hydrolase"/>
    <property type="match status" value="1"/>
</dbReference>
<evidence type="ECO:0000256" key="1">
    <source>
        <dbReference type="SAM" id="MobiDB-lite"/>
    </source>
</evidence>
<feature type="region of interest" description="Disordered" evidence="1">
    <location>
        <begin position="25"/>
        <end position="56"/>
    </location>
</feature>
<dbReference type="InterPro" id="IPR013830">
    <property type="entry name" value="SGNH_hydro"/>
</dbReference>
<dbReference type="OrthoDB" id="5561551at2"/>
<accession>A0A420XVI4</accession>
<feature type="chain" id="PRO_5038524780" evidence="2">
    <location>
        <begin position="23"/>
        <end position="303"/>
    </location>
</feature>
<dbReference type="AlphaFoldDB" id="A0A420XVI4"/>
<keyword evidence="5" id="KW-1185">Reference proteome</keyword>
<dbReference type="RefSeq" id="WP_121191474.1">
    <property type="nucleotide sequence ID" value="NZ_RBWV01000001.1"/>
</dbReference>